<accession>A0AAD5GCI9</accession>
<feature type="non-terminal residue" evidence="1">
    <location>
        <position position="1"/>
    </location>
</feature>
<proteinExistence type="predicted"/>
<organism evidence="1 2">
    <name type="scientific">Ambrosia artemisiifolia</name>
    <name type="common">Common ragweed</name>
    <dbReference type="NCBI Taxonomy" id="4212"/>
    <lineage>
        <taxon>Eukaryota</taxon>
        <taxon>Viridiplantae</taxon>
        <taxon>Streptophyta</taxon>
        <taxon>Embryophyta</taxon>
        <taxon>Tracheophyta</taxon>
        <taxon>Spermatophyta</taxon>
        <taxon>Magnoliopsida</taxon>
        <taxon>eudicotyledons</taxon>
        <taxon>Gunneridae</taxon>
        <taxon>Pentapetalae</taxon>
        <taxon>asterids</taxon>
        <taxon>campanulids</taxon>
        <taxon>Asterales</taxon>
        <taxon>Asteraceae</taxon>
        <taxon>Asteroideae</taxon>
        <taxon>Heliantheae alliance</taxon>
        <taxon>Heliantheae</taxon>
        <taxon>Ambrosia</taxon>
    </lineage>
</organism>
<comment type="caution">
    <text evidence="1">The sequence shown here is derived from an EMBL/GenBank/DDBJ whole genome shotgun (WGS) entry which is preliminary data.</text>
</comment>
<dbReference type="AlphaFoldDB" id="A0AAD5GCI9"/>
<gene>
    <name evidence="1" type="ORF">M8C21_022995</name>
</gene>
<protein>
    <submittedName>
        <fullName evidence="1">Uncharacterized protein</fullName>
    </submittedName>
</protein>
<evidence type="ECO:0000313" key="2">
    <source>
        <dbReference type="Proteomes" id="UP001206925"/>
    </source>
</evidence>
<dbReference type="EMBL" id="JAMZMK010009073">
    <property type="protein sequence ID" value="KAI7737262.1"/>
    <property type="molecule type" value="Genomic_DNA"/>
</dbReference>
<name>A0AAD5GCI9_AMBAR</name>
<sequence>MFDLLLVLYSPNLTMAPNARFVISGKSIFEIPGAKEQPSTLAEMIELHMLQPRRGVAIVAEFRLTRLIL</sequence>
<keyword evidence="2" id="KW-1185">Reference proteome</keyword>
<evidence type="ECO:0000313" key="1">
    <source>
        <dbReference type="EMBL" id="KAI7737262.1"/>
    </source>
</evidence>
<reference evidence="1" key="1">
    <citation type="submission" date="2022-06" db="EMBL/GenBank/DDBJ databases">
        <title>Uncovering the hologenomic basis of an extraordinary plant invasion.</title>
        <authorList>
            <person name="Bieker V.C."/>
            <person name="Martin M.D."/>
            <person name="Gilbert T."/>
            <person name="Hodgins K."/>
            <person name="Battlay P."/>
            <person name="Petersen B."/>
            <person name="Wilson J."/>
        </authorList>
    </citation>
    <scope>NUCLEOTIDE SEQUENCE</scope>
    <source>
        <strain evidence="1">AA19_3_7</strain>
        <tissue evidence="1">Leaf</tissue>
    </source>
</reference>
<dbReference type="Proteomes" id="UP001206925">
    <property type="component" value="Unassembled WGS sequence"/>
</dbReference>